<comment type="caution">
    <text evidence="4">The sequence shown here is derived from an EMBL/GenBank/DDBJ whole genome shotgun (WGS) entry which is preliminary data.</text>
</comment>
<reference evidence="4 5" key="1">
    <citation type="submission" date="2020-10" db="EMBL/GenBank/DDBJ databases">
        <title>Bacillus sp. HD4P25, an endophyte from a halophyte.</title>
        <authorList>
            <person name="Sun J.-Q."/>
        </authorList>
    </citation>
    <scope>NUCLEOTIDE SEQUENCE [LARGE SCALE GENOMIC DNA]</scope>
    <source>
        <strain evidence="4 5">YIM 93174</strain>
    </source>
</reference>
<organism evidence="4 5">
    <name type="scientific">Litchfieldia luteola</name>
    <dbReference type="NCBI Taxonomy" id="682179"/>
    <lineage>
        <taxon>Bacteria</taxon>
        <taxon>Bacillati</taxon>
        <taxon>Bacillota</taxon>
        <taxon>Bacilli</taxon>
        <taxon>Bacillales</taxon>
        <taxon>Bacillaceae</taxon>
        <taxon>Litchfieldia</taxon>
    </lineage>
</organism>
<dbReference type="Proteomes" id="UP001516662">
    <property type="component" value="Unassembled WGS sequence"/>
</dbReference>
<sequence length="282" mass="32376">MIQISGMPFQPNGFNVGSIENEILQQMSNTRVLYSYSSSNELLFELNLRKNIIESAREMNNSQAEFTTFQYAYCNEAYWRRTSEGGFLLKSNVNPSDAILDIYQSSSQYAFECATACIIVFYHAVLKSIGKPLFNSLFQSLYLYSWHSDPDLGIYTYYGDHILPGDVVYFRNPDYNPTTSWYRGVNAVTMSAGTFFGHGVGIKSTQEMIEFLNKYRRAGSSQSAYLTRLVTNPSFKGLFAISTLQRGPLPKKQYKVCHHNKSSISFLHYLSYYHQQFNNKRL</sequence>
<name>A0ABR9QJ17_9BACI</name>
<dbReference type="EC" id="2.3.2.13" evidence="4"/>
<evidence type="ECO:0000256" key="1">
    <source>
        <dbReference type="ARBA" id="ARBA00022679"/>
    </source>
</evidence>
<evidence type="ECO:0000313" key="4">
    <source>
        <dbReference type="EMBL" id="MBE4908493.1"/>
    </source>
</evidence>
<keyword evidence="1 4" id="KW-0808">Transferase</keyword>
<protein>
    <submittedName>
        <fullName evidence="4">Protein-glutamine gamma-glutamyltransferase</fullName>
        <ecNumber evidence="4">2.3.2.13</ecNumber>
    </submittedName>
</protein>
<accession>A0ABR9QJ17</accession>
<dbReference type="Pfam" id="PF20085">
    <property type="entry name" value="TGL"/>
    <property type="match status" value="1"/>
</dbReference>
<dbReference type="NCBIfam" id="NF002869">
    <property type="entry name" value="PRK03187.1"/>
    <property type="match status" value="1"/>
</dbReference>
<keyword evidence="3 4" id="KW-0012">Acyltransferase</keyword>
<proteinExistence type="inferred from homology"/>
<evidence type="ECO:0000256" key="2">
    <source>
        <dbReference type="ARBA" id="ARBA00022969"/>
    </source>
</evidence>
<keyword evidence="2" id="KW-0749">Sporulation</keyword>
<keyword evidence="5" id="KW-1185">Reference proteome</keyword>
<dbReference type="GO" id="GO:0003810">
    <property type="term" value="F:protein-glutamine gamma-glutamyltransferase activity"/>
    <property type="evidence" value="ECO:0007669"/>
    <property type="project" value="UniProtKB-EC"/>
</dbReference>
<dbReference type="RefSeq" id="WP_193536246.1">
    <property type="nucleotide sequence ID" value="NZ_JADCLJ010000020.1"/>
</dbReference>
<dbReference type="HAMAP" id="MF_00727">
    <property type="entry name" value="Tgl"/>
    <property type="match status" value="1"/>
</dbReference>
<dbReference type="InterPro" id="IPR020916">
    <property type="entry name" value="Gln_gamma-glutamylTfrase_bac"/>
</dbReference>
<evidence type="ECO:0000313" key="5">
    <source>
        <dbReference type="Proteomes" id="UP001516662"/>
    </source>
</evidence>
<evidence type="ECO:0000256" key="3">
    <source>
        <dbReference type="ARBA" id="ARBA00023315"/>
    </source>
</evidence>
<dbReference type="EMBL" id="JADCLJ010000020">
    <property type="protein sequence ID" value="MBE4908493.1"/>
    <property type="molecule type" value="Genomic_DNA"/>
</dbReference>
<gene>
    <name evidence="4" type="ORF">IMZ08_10540</name>
</gene>